<reference evidence="1 2" key="1">
    <citation type="journal article" date="2016" name="J. Biotechnol.">
        <title>First complete genome sequence of a species in the genus Microterricola, an extremophilic cold active enzyme producing bacterial strain ERGS5:02 isolated from Sikkim Himalaya.</title>
        <authorList>
            <person name="Himanshu"/>
            <person name="Swarnkar M.K."/>
            <person name="Singh D."/>
            <person name="Kumar R."/>
        </authorList>
    </citation>
    <scope>NUCLEOTIDE SEQUENCE [LARGE SCALE GENOMIC DNA]</scope>
    <source>
        <strain evidence="1 2">ERGS5:02</strain>
    </source>
</reference>
<evidence type="ECO:0000313" key="2">
    <source>
        <dbReference type="Proteomes" id="UP000058305"/>
    </source>
</evidence>
<reference evidence="2" key="2">
    <citation type="submission" date="2016-01" db="EMBL/GenBank/DDBJ databases">
        <title>First complete genome sequence of a species in the genus Microterricola, an extremophilic cold active enzyme producing strain ERGS5:02 isolated from Sikkim Himalaya.</title>
        <authorList>
            <person name="Kumar R."/>
            <person name="Singh D."/>
            <person name="Swarnkar M.K."/>
        </authorList>
    </citation>
    <scope>NUCLEOTIDE SEQUENCE [LARGE SCALE GENOMIC DNA]</scope>
    <source>
        <strain evidence="2">ERGS5:02</strain>
    </source>
</reference>
<dbReference type="PROSITE" id="PS51257">
    <property type="entry name" value="PROKAR_LIPOPROTEIN"/>
    <property type="match status" value="1"/>
</dbReference>
<dbReference type="AlphaFoldDB" id="A0A0X8E2J7"/>
<protein>
    <recommendedName>
        <fullName evidence="3">Lipocalin-like domain-containing protein</fullName>
    </recommendedName>
</protein>
<proteinExistence type="predicted"/>
<sequence>MVKRALGASIVAAAIVIFLAGCGGRPVVMDEAEIVGEWVTSGPNDEIASLMFADDGMFSFTGMPKGLFCAEGFDHRIMPDDWAEPDSSSGTWELRHLDGISFPLALSDKTAGCGALGQFTESDDSVALTLTFGRLDEGSPDLRFHQRAE</sequence>
<keyword evidence="2" id="KW-1185">Reference proteome</keyword>
<gene>
    <name evidence="1" type="ORF">AWU67_08470</name>
</gene>
<name>A0A0X8E2J7_9MICO</name>
<dbReference type="RefSeq" id="WP_067227875.1">
    <property type="nucleotide sequence ID" value="NZ_CP014145.1"/>
</dbReference>
<dbReference type="Proteomes" id="UP000058305">
    <property type="component" value="Chromosome"/>
</dbReference>
<evidence type="ECO:0000313" key="1">
    <source>
        <dbReference type="EMBL" id="AMB58898.1"/>
    </source>
</evidence>
<dbReference type="KEGG" id="mvd:AWU67_08470"/>
<evidence type="ECO:0008006" key="3">
    <source>
        <dbReference type="Google" id="ProtNLM"/>
    </source>
</evidence>
<dbReference type="EMBL" id="CP014145">
    <property type="protein sequence ID" value="AMB58898.1"/>
    <property type="molecule type" value="Genomic_DNA"/>
</dbReference>
<organism evidence="1 2">
    <name type="scientific">Microterricola viridarii</name>
    <dbReference type="NCBI Taxonomy" id="412690"/>
    <lineage>
        <taxon>Bacteria</taxon>
        <taxon>Bacillati</taxon>
        <taxon>Actinomycetota</taxon>
        <taxon>Actinomycetes</taxon>
        <taxon>Micrococcales</taxon>
        <taxon>Microbacteriaceae</taxon>
        <taxon>Microterricola</taxon>
    </lineage>
</organism>
<accession>A0A0X8E2J7</accession>